<gene>
    <name evidence="4" type="ORF">KDL28_11010</name>
</gene>
<dbReference type="InterPro" id="IPR000873">
    <property type="entry name" value="AMP-dep_synth/lig_dom"/>
</dbReference>
<feature type="domain" description="AMP-dependent synthetase/ligase" evidence="2">
    <location>
        <begin position="17"/>
        <end position="380"/>
    </location>
</feature>
<dbReference type="RefSeq" id="WP_252437466.1">
    <property type="nucleotide sequence ID" value="NZ_JAGSOV010000023.1"/>
</dbReference>
<dbReference type="InterPro" id="IPR045851">
    <property type="entry name" value="AMP-bd_C_sf"/>
</dbReference>
<evidence type="ECO:0000313" key="4">
    <source>
        <dbReference type="EMBL" id="MCO1655581.1"/>
    </source>
</evidence>
<dbReference type="PANTHER" id="PTHR43767:SF1">
    <property type="entry name" value="NONRIBOSOMAL PEPTIDE SYNTHASE PES1 (EUROFUNG)-RELATED"/>
    <property type="match status" value="1"/>
</dbReference>
<accession>A0ABT0ZXY4</accession>
<name>A0ABT0ZXY4_9PSEU</name>
<evidence type="ECO:0000259" key="3">
    <source>
        <dbReference type="Pfam" id="PF13193"/>
    </source>
</evidence>
<dbReference type="InterPro" id="IPR020845">
    <property type="entry name" value="AMP-binding_CS"/>
</dbReference>
<evidence type="ECO:0000259" key="2">
    <source>
        <dbReference type="Pfam" id="PF00501"/>
    </source>
</evidence>
<feature type="region of interest" description="Disordered" evidence="1">
    <location>
        <begin position="157"/>
        <end position="189"/>
    </location>
</feature>
<dbReference type="InterPro" id="IPR042099">
    <property type="entry name" value="ANL_N_sf"/>
</dbReference>
<dbReference type="Proteomes" id="UP001165283">
    <property type="component" value="Unassembled WGS sequence"/>
</dbReference>
<dbReference type="Gene3D" id="3.30.300.30">
    <property type="match status" value="1"/>
</dbReference>
<proteinExistence type="predicted"/>
<comment type="caution">
    <text evidence="4">The sequence shown here is derived from an EMBL/GenBank/DDBJ whole genome shotgun (WGS) entry which is preliminary data.</text>
</comment>
<evidence type="ECO:0000313" key="5">
    <source>
        <dbReference type="Proteomes" id="UP001165283"/>
    </source>
</evidence>
<sequence length="512" mass="54341">MPTDVPPPDPDVLTLYATATPDKPAVIDPGESPGTPASSLTFAELEARANRLANGLLGLGLGTGDRVVWCGPNGVEVLVLVHAARKAGLVAVPLAYRFTAEEMRFVIADSGAAVVLVDAEQADRVAAVRADLPAVREVVVFRGEPFDGALAWDDVLAGGSDQPPPPPGDGGGSMIYTSGTTGKPKGALRTKADPTMMATLVATLRLQVGTEVHLTTGPLYHSGPLAWATLTHALGGTVVLMRRFDAARWLRLVREYRVTNTFTAPTPLKRVVALPDDELARADLSSMRSLVANAAPVPYALKQEIARKLGEGFLFEVYGSTELGVDAVLPPEEQLQRPGSCGRALPGVELRVVGPDGTPQPTGEPGELQVRSTSTFDGYHGREPVGEGWKSVGDVAHLDADGYLYIRDRGGDLIISAGVNIYPAEVEAVLHAHPDVLDAAVFGVPSEEWGETVHAVVVPRAGRELDLAALDAHVAEHLAGFKRPRSWQVRDELPRTEAGKLLKRVLRAEHVA</sequence>
<dbReference type="Pfam" id="PF13193">
    <property type="entry name" value="AMP-binding_C"/>
    <property type="match status" value="1"/>
</dbReference>
<protein>
    <submittedName>
        <fullName evidence="4">AMP-binding protein</fullName>
    </submittedName>
</protein>
<dbReference type="InterPro" id="IPR050237">
    <property type="entry name" value="ATP-dep_AMP-bd_enzyme"/>
</dbReference>
<dbReference type="InterPro" id="IPR025110">
    <property type="entry name" value="AMP-bd_C"/>
</dbReference>
<dbReference type="SUPFAM" id="SSF56801">
    <property type="entry name" value="Acetyl-CoA synthetase-like"/>
    <property type="match status" value="1"/>
</dbReference>
<dbReference type="PANTHER" id="PTHR43767">
    <property type="entry name" value="LONG-CHAIN-FATTY-ACID--COA LIGASE"/>
    <property type="match status" value="1"/>
</dbReference>
<reference evidence="4" key="1">
    <citation type="submission" date="2021-04" db="EMBL/GenBank/DDBJ databases">
        <title>Pseudonocardia sp. nov., isolated from sandy soil of mangrove forest.</title>
        <authorList>
            <person name="Zan Z."/>
            <person name="Huang R."/>
            <person name="Liu W."/>
        </authorList>
    </citation>
    <scope>NUCLEOTIDE SEQUENCE</scope>
    <source>
        <strain evidence="4">S2-4</strain>
    </source>
</reference>
<evidence type="ECO:0000256" key="1">
    <source>
        <dbReference type="SAM" id="MobiDB-lite"/>
    </source>
</evidence>
<organism evidence="4 5">
    <name type="scientific">Pseudonocardia humida</name>
    <dbReference type="NCBI Taxonomy" id="2800819"/>
    <lineage>
        <taxon>Bacteria</taxon>
        <taxon>Bacillati</taxon>
        <taxon>Actinomycetota</taxon>
        <taxon>Actinomycetes</taxon>
        <taxon>Pseudonocardiales</taxon>
        <taxon>Pseudonocardiaceae</taxon>
        <taxon>Pseudonocardia</taxon>
    </lineage>
</organism>
<dbReference type="Gene3D" id="3.40.50.12780">
    <property type="entry name" value="N-terminal domain of ligase-like"/>
    <property type="match status" value="1"/>
</dbReference>
<dbReference type="Pfam" id="PF00501">
    <property type="entry name" value="AMP-binding"/>
    <property type="match status" value="1"/>
</dbReference>
<dbReference type="EMBL" id="JAGSOV010000023">
    <property type="protein sequence ID" value="MCO1655581.1"/>
    <property type="molecule type" value="Genomic_DNA"/>
</dbReference>
<keyword evidence="5" id="KW-1185">Reference proteome</keyword>
<feature type="domain" description="AMP-binding enzyme C-terminal" evidence="3">
    <location>
        <begin position="425"/>
        <end position="500"/>
    </location>
</feature>
<dbReference type="PROSITE" id="PS00455">
    <property type="entry name" value="AMP_BINDING"/>
    <property type="match status" value="1"/>
</dbReference>